<feature type="domain" description="Activator of Hsp90 ATPase homologue 1/2-like C-terminal" evidence="2">
    <location>
        <begin position="16"/>
        <end position="138"/>
    </location>
</feature>
<proteinExistence type="inferred from homology"/>
<accession>A0ABX7I4Z8</accession>
<organism evidence="3 4">
    <name type="scientific">Dyadobacter sandarakinus</name>
    <dbReference type="NCBI Taxonomy" id="2747268"/>
    <lineage>
        <taxon>Bacteria</taxon>
        <taxon>Pseudomonadati</taxon>
        <taxon>Bacteroidota</taxon>
        <taxon>Cytophagia</taxon>
        <taxon>Cytophagales</taxon>
        <taxon>Spirosomataceae</taxon>
        <taxon>Dyadobacter</taxon>
    </lineage>
</organism>
<evidence type="ECO:0000259" key="2">
    <source>
        <dbReference type="Pfam" id="PF08327"/>
    </source>
</evidence>
<dbReference type="InterPro" id="IPR013538">
    <property type="entry name" value="ASHA1/2-like_C"/>
</dbReference>
<protein>
    <submittedName>
        <fullName evidence="3">SRPBCC domain-containing protein</fullName>
    </submittedName>
</protein>
<keyword evidence="4" id="KW-1185">Reference proteome</keyword>
<dbReference type="EMBL" id="CP056775">
    <property type="protein sequence ID" value="QRR01010.1"/>
    <property type="molecule type" value="Genomic_DNA"/>
</dbReference>
<name>A0ABX7I4Z8_9BACT</name>
<evidence type="ECO:0000313" key="4">
    <source>
        <dbReference type="Proteomes" id="UP000612680"/>
    </source>
</evidence>
<dbReference type="Proteomes" id="UP000612680">
    <property type="component" value="Chromosome"/>
</dbReference>
<comment type="similarity">
    <text evidence="1">Belongs to the AHA1 family.</text>
</comment>
<dbReference type="CDD" id="cd07814">
    <property type="entry name" value="SRPBCC_CalC_Aha1-like"/>
    <property type="match status" value="1"/>
</dbReference>
<reference evidence="3 4" key="1">
    <citation type="submission" date="2020-06" db="EMBL/GenBank/DDBJ databases">
        <title>Dyadobacter sandarakinus sp. nov., isolated from the soil of the Arctic Yellow River Station.</title>
        <authorList>
            <person name="Zhang Y."/>
            <person name="Peng F."/>
        </authorList>
    </citation>
    <scope>NUCLEOTIDE SEQUENCE [LARGE SCALE GENOMIC DNA]</scope>
    <source>
        <strain evidence="3 4">Q3-56</strain>
    </source>
</reference>
<gene>
    <name evidence="3" type="ORF">HWI92_08900</name>
</gene>
<evidence type="ECO:0000256" key="1">
    <source>
        <dbReference type="ARBA" id="ARBA00006817"/>
    </source>
</evidence>
<dbReference type="Pfam" id="PF08327">
    <property type="entry name" value="AHSA1"/>
    <property type="match status" value="1"/>
</dbReference>
<evidence type="ECO:0000313" key="3">
    <source>
        <dbReference type="EMBL" id="QRR01010.1"/>
    </source>
</evidence>
<dbReference type="SUPFAM" id="SSF55961">
    <property type="entry name" value="Bet v1-like"/>
    <property type="match status" value="1"/>
</dbReference>
<sequence>MNDSSLVVKSTISVEAPLSKVWEVLVAPKYIRQWDNLPQDFDDFYLEEGRVIEWTGMSKLTVTNAEPYELLRLSFYEQKWEKPAAAYDIAYTYRLSQEDKGTLLSLEIGDFGVLVNGQEYFDASVEIAEKSLTKIKSLAENRV</sequence>
<dbReference type="Gene3D" id="3.30.530.20">
    <property type="match status" value="1"/>
</dbReference>
<dbReference type="RefSeq" id="WP_204662889.1">
    <property type="nucleotide sequence ID" value="NZ_CP056775.1"/>
</dbReference>
<dbReference type="InterPro" id="IPR023393">
    <property type="entry name" value="START-like_dom_sf"/>
</dbReference>